<dbReference type="OrthoDB" id="153074at2759"/>
<dbReference type="FunFam" id="3.40.50.720:FF:000281">
    <property type="entry name" value="Uncharacterized oxidoreductase YIR035C"/>
    <property type="match status" value="1"/>
</dbReference>
<dbReference type="GO" id="GO:0050664">
    <property type="term" value="F:oxidoreductase activity, acting on NAD(P)H, oxygen as acceptor"/>
    <property type="evidence" value="ECO:0007669"/>
    <property type="project" value="TreeGrafter"/>
</dbReference>
<dbReference type="PRINTS" id="PR00081">
    <property type="entry name" value="GDHRDH"/>
</dbReference>
<evidence type="ECO:0000256" key="3">
    <source>
        <dbReference type="ARBA" id="ARBA00023002"/>
    </source>
</evidence>
<evidence type="ECO:0000256" key="2">
    <source>
        <dbReference type="ARBA" id="ARBA00022857"/>
    </source>
</evidence>
<reference evidence="5 6" key="1">
    <citation type="submission" date="2015-04" db="EMBL/GenBank/DDBJ databases">
        <authorList>
            <person name="Heijne W.H."/>
            <person name="Fedorova N.D."/>
            <person name="Nierman W.C."/>
            <person name="Vollebregt A.W."/>
            <person name="Zhao Z."/>
            <person name="Wu L."/>
            <person name="Kumar M."/>
            <person name="Stam H."/>
            <person name="van den Berg M.A."/>
            <person name="Pel H.J."/>
        </authorList>
    </citation>
    <scope>NUCLEOTIDE SEQUENCE [LARGE SCALE GENOMIC DNA]</scope>
    <source>
        <strain evidence="5 6">CBS 393.64</strain>
    </source>
</reference>
<feature type="region of interest" description="Disordered" evidence="4">
    <location>
        <begin position="1"/>
        <end position="21"/>
    </location>
</feature>
<gene>
    <name evidence="5" type="ORF">T310_0636</name>
</gene>
<organism evidence="5 6">
    <name type="scientific">Rasamsonia emersonii (strain ATCC 16479 / CBS 393.64 / IMI 116815)</name>
    <dbReference type="NCBI Taxonomy" id="1408163"/>
    <lineage>
        <taxon>Eukaryota</taxon>
        <taxon>Fungi</taxon>
        <taxon>Dikarya</taxon>
        <taxon>Ascomycota</taxon>
        <taxon>Pezizomycotina</taxon>
        <taxon>Eurotiomycetes</taxon>
        <taxon>Eurotiomycetidae</taxon>
        <taxon>Eurotiales</taxon>
        <taxon>Trichocomaceae</taxon>
        <taxon>Rasamsonia</taxon>
    </lineage>
</organism>
<dbReference type="InterPro" id="IPR036291">
    <property type="entry name" value="NAD(P)-bd_dom_sf"/>
</dbReference>
<name>A0A0F4Z462_RASE3</name>
<dbReference type="GeneID" id="25312690"/>
<comment type="similarity">
    <text evidence="1">Belongs to the short-chain dehydrogenases/reductases (SDR) family.</text>
</comment>
<proteinExistence type="inferred from homology"/>
<keyword evidence="6" id="KW-1185">Reference proteome</keyword>
<keyword evidence="3" id="KW-0560">Oxidoreductase</keyword>
<dbReference type="InterPro" id="IPR002347">
    <property type="entry name" value="SDR_fam"/>
</dbReference>
<comment type="caution">
    <text evidence="5">The sequence shown here is derived from an EMBL/GenBank/DDBJ whole genome shotgun (WGS) entry which is preliminary data.</text>
</comment>
<dbReference type="EMBL" id="LASV01000025">
    <property type="protein sequence ID" value="KKA25319.1"/>
    <property type="molecule type" value="Genomic_DNA"/>
</dbReference>
<evidence type="ECO:0000313" key="5">
    <source>
        <dbReference type="EMBL" id="KKA25319.1"/>
    </source>
</evidence>
<dbReference type="AlphaFoldDB" id="A0A0F4Z462"/>
<dbReference type="Gene3D" id="3.40.50.720">
    <property type="entry name" value="NAD(P)-binding Rossmann-like Domain"/>
    <property type="match status" value="1"/>
</dbReference>
<accession>A0A0F4Z462</accession>
<dbReference type="CDD" id="cd05367">
    <property type="entry name" value="SPR-like_SDR_c"/>
    <property type="match status" value="1"/>
</dbReference>
<dbReference type="RefSeq" id="XP_013331931.1">
    <property type="nucleotide sequence ID" value="XM_013476477.1"/>
</dbReference>
<keyword evidence="2" id="KW-0521">NADP</keyword>
<protein>
    <submittedName>
        <fullName evidence="5">Short-chain dehydrogenase</fullName>
    </submittedName>
</protein>
<dbReference type="SUPFAM" id="SSF51735">
    <property type="entry name" value="NAD(P)-binding Rossmann-fold domains"/>
    <property type="match status" value="1"/>
</dbReference>
<evidence type="ECO:0000313" key="6">
    <source>
        <dbReference type="Proteomes" id="UP000053958"/>
    </source>
</evidence>
<dbReference type="PANTHER" id="PTHR43008:SF8">
    <property type="entry name" value="BENZIL REDUCTASE ((S)-BENZOIN FORMING) IRC24"/>
    <property type="match status" value="1"/>
</dbReference>
<sequence length="331" mass="36828">MKFSPLSRFPSRDSRHHHKKVAKREGTSVKLALAFVDTLQFILELTSTKLTRGHSRWQRQSSSQALPEVRSSWIPAEMKRLGLLRLLTPIYQLGIGWIIAQYLLHAANNLVVLARTAEPLQKLKEQYPKQVEVLTGDVADFSLGEKAVKLALSSFGRLDGLVLNHGILGQVGKIADADLEQWKQGFDVNFLSLVAFTKAALPSLRESKGKIIFTSTGAAVSAYKTWGLYGSTKAAMNHLAATLGAEEPDVTTVAIRPGMVDTEMQRELREVHRDNMPADVHAKFYNAHKEGKLLKPEQPGHVMARLVLDAPQSLSGRFLSWNDKELEAFQE</sequence>
<dbReference type="Pfam" id="PF00106">
    <property type="entry name" value="adh_short"/>
    <property type="match status" value="1"/>
</dbReference>
<dbReference type="STRING" id="1408163.A0A0F4Z462"/>
<dbReference type="PANTHER" id="PTHR43008">
    <property type="entry name" value="BENZIL REDUCTASE"/>
    <property type="match status" value="1"/>
</dbReference>
<evidence type="ECO:0000256" key="4">
    <source>
        <dbReference type="SAM" id="MobiDB-lite"/>
    </source>
</evidence>
<dbReference type="Proteomes" id="UP000053958">
    <property type="component" value="Unassembled WGS sequence"/>
</dbReference>
<evidence type="ECO:0000256" key="1">
    <source>
        <dbReference type="ARBA" id="ARBA00006484"/>
    </source>
</evidence>